<evidence type="ECO:0000313" key="5">
    <source>
        <dbReference type="Proteomes" id="UP000254467"/>
    </source>
</evidence>
<protein>
    <submittedName>
        <fullName evidence="4">Surface-anchored protein</fullName>
    </submittedName>
</protein>
<dbReference type="OrthoDB" id="4424254at2"/>
<proteinExistence type="predicted"/>
<keyword evidence="1" id="KW-1133">Transmembrane helix</keyword>
<dbReference type="Gene3D" id="2.60.40.10">
    <property type="entry name" value="Immunoglobulins"/>
    <property type="match status" value="1"/>
</dbReference>
<dbReference type="InterPro" id="IPR041033">
    <property type="entry name" value="SpaA_PFL_dom_1"/>
</dbReference>
<reference evidence="4 5" key="1">
    <citation type="submission" date="2018-06" db="EMBL/GenBank/DDBJ databases">
        <authorList>
            <consortium name="Pathogen Informatics"/>
            <person name="Doyle S."/>
        </authorList>
    </citation>
    <scope>NUCLEOTIDE SEQUENCE [LARGE SCALE GENOMIC DNA]</scope>
    <source>
        <strain evidence="4 5">NCTC11862</strain>
    </source>
</reference>
<feature type="domain" description="SpaA-like prealbumin fold" evidence="2">
    <location>
        <begin position="328"/>
        <end position="405"/>
    </location>
</feature>
<evidence type="ECO:0000313" key="4">
    <source>
        <dbReference type="EMBL" id="STC68924.1"/>
    </source>
</evidence>
<dbReference type="InterPro" id="IPR048834">
    <property type="entry name" value="SpaA_pre-album"/>
</dbReference>
<feature type="transmembrane region" description="Helical" evidence="1">
    <location>
        <begin position="457"/>
        <end position="476"/>
    </location>
</feature>
<dbReference type="Pfam" id="PF20674">
    <property type="entry name" value="SpaA_3"/>
    <property type="match status" value="1"/>
</dbReference>
<dbReference type="AlphaFoldDB" id="A0A376CKG7"/>
<keyword evidence="5" id="KW-1185">Reference proteome</keyword>
<feature type="domain" description="SpaA-like prealbumin fold" evidence="3">
    <location>
        <begin position="166"/>
        <end position="305"/>
    </location>
</feature>
<accession>A0A376CKG7</accession>
<dbReference type="RefSeq" id="WP_018581068.1">
    <property type="nucleotide sequence ID" value="NZ_LDYD01000005.1"/>
</dbReference>
<keyword evidence="1" id="KW-0812">Transmembrane</keyword>
<dbReference type="InterPro" id="IPR013783">
    <property type="entry name" value="Ig-like_fold"/>
</dbReference>
<evidence type="ECO:0000259" key="2">
    <source>
        <dbReference type="Pfam" id="PF17802"/>
    </source>
</evidence>
<evidence type="ECO:0000256" key="1">
    <source>
        <dbReference type="SAM" id="Phobius"/>
    </source>
</evidence>
<dbReference type="EMBL" id="UFXQ01000001">
    <property type="protein sequence ID" value="STC68924.1"/>
    <property type="molecule type" value="Genomic_DNA"/>
</dbReference>
<dbReference type="Proteomes" id="UP000254467">
    <property type="component" value="Unassembled WGS sequence"/>
</dbReference>
<gene>
    <name evidence="4" type="primary">sapA</name>
    <name evidence="4" type="ORF">NCTC11862_00700</name>
</gene>
<organism evidence="4 5">
    <name type="scientific">Corynebacterium pilosum</name>
    <dbReference type="NCBI Taxonomy" id="35756"/>
    <lineage>
        <taxon>Bacteria</taxon>
        <taxon>Bacillati</taxon>
        <taxon>Actinomycetota</taxon>
        <taxon>Actinomycetes</taxon>
        <taxon>Mycobacteriales</taxon>
        <taxon>Corynebacteriaceae</taxon>
        <taxon>Corynebacterium</taxon>
    </lineage>
</organism>
<dbReference type="GO" id="GO:0005975">
    <property type="term" value="P:carbohydrate metabolic process"/>
    <property type="evidence" value="ECO:0007669"/>
    <property type="project" value="UniProtKB-ARBA"/>
</dbReference>
<dbReference type="STRING" id="35756.GCA_001044155_01046"/>
<keyword evidence="1" id="KW-0472">Membrane</keyword>
<sequence>MDTDVIEMDLKWPKLPNRPLTGQLTSAGDFFVGADGSLYGAGTTDQLESGSRSYLVRWQAIEPGNPAAGREATAEVLGQFPRPTYGMGRFGDYILSTQTGGTHDDYANSGLVWSRLVQRDDGTYDIDGSPLPAKVRGTAYGEVEPNVPLWGATSIYDSGPFREMILRVEKEVRGDRVNADDQFELGTFSTGGLAPSGRNYLSPPVKASSPATGLQVQVAFNYVKPGEKYTVFETFRNGNGSADSGISAGYKTTLKCVEGPTWDPNGKEVPTEQLSEINDRAERTADITIPNDSELEFVTCRFANSTAPDKASLALFKVSDADGRGNVARLDGAEFALYEADVERPDGFGDKVADITPNPETGYSADGLEFGRDYILVETKAPAGYALLTQPIRFRIELGENGNVELKLLEQPSESGVVLAADDLNAQQVVEPGDAYGVSMTVMNVEQPELPKTGGPGVYSLVVMGALIVILGGSAAHPSRRRFTRV</sequence>
<evidence type="ECO:0000259" key="3">
    <source>
        <dbReference type="Pfam" id="PF20674"/>
    </source>
</evidence>
<name>A0A376CKG7_9CORY</name>
<dbReference type="Pfam" id="PF17802">
    <property type="entry name" value="SpaA"/>
    <property type="match status" value="1"/>
</dbReference>